<dbReference type="PANTHER" id="PTHR43252">
    <property type="entry name" value="TRANSCRIPTIONAL REGULATOR YQJI"/>
    <property type="match status" value="1"/>
</dbReference>
<dbReference type="Gene3D" id="1.10.10.10">
    <property type="entry name" value="Winged helix-like DNA-binding domain superfamily/Winged helix DNA-binding domain"/>
    <property type="match status" value="1"/>
</dbReference>
<dbReference type="PANTHER" id="PTHR43252:SF6">
    <property type="entry name" value="NEGATIVE TRANSCRIPTION REGULATOR PADR"/>
    <property type="match status" value="1"/>
</dbReference>
<dbReference type="Pfam" id="PF03551">
    <property type="entry name" value="PadR"/>
    <property type="match status" value="1"/>
</dbReference>
<dbReference type="InterPro" id="IPR005149">
    <property type="entry name" value="Tscrpt_reg_PadR_N"/>
</dbReference>
<name>A0ABQ1EGD1_9CLOT</name>
<evidence type="ECO:0000259" key="1">
    <source>
        <dbReference type="Pfam" id="PF03551"/>
    </source>
</evidence>
<dbReference type="SUPFAM" id="SSF46785">
    <property type="entry name" value="Winged helix' DNA-binding domain"/>
    <property type="match status" value="1"/>
</dbReference>
<organism evidence="2 3">
    <name type="scientific">Clostridium zeae</name>
    <dbReference type="NCBI Taxonomy" id="2759022"/>
    <lineage>
        <taxon>Bacteria</taxon>
        <taxon>Bacillati</taxon>
        <taxon>Bacillota</taxon>
        <taxon>Clostridia</taxon>
        <taxon>Eubacteriales</taxon>
        <taxon>Clostridiaceae</taxon>
        <taxon>Clostridium</taxon>
    </lineage>
</organism>
<proteinExistence type="predicted"/>
<sequence>MMNELFILGELMEEPQSGYYLRNALQATLGRHRKISYGVIYPLLEKLENEGFVEITNIESDRKNKKIASITEKGKERFFELMKMPVPNGAHNSDIYLIKLDIMQHLTLDEQIQLLDEFYKEQKDIVEDTQAVLKKLAEEASKDHWYASKKFGLILQQANIAIEWIERFKDELKKEW</sequence>
<dbReference type="InterPro" id="IPR036388">
    <property type="entry name" value="WH-like_DNA-bd_sf"/>
</dbReference>
<protein>
    <recommendedName>
        <fullName evidence="1">Transcription regulator PadR N-terminal domain-containing protein</fullName>
    </recommendedName>
</protein>
<comment type="caution">
    <text evidence="2">The sequence shown here is derived from an EMBL/GenBank/DDBJ whole genome shotgun (WGS) entry which is preliminary data.</text>
</comment>
<reference evidence="2 3" key="1">
    <citation type="journal article" date="2021" name="Int. J. Syst. Evol. Microbiol.">
        <title>Clostridium zeae sp. nov., isolated from corn silage.</title>
        <authorList>
            <person name="Kobayashi H."/>
            <person name="Tanizawa Y."/>
            <person name="Yagura M."/>
            <person name="Sakamoto M."/>
            <person name="Ohkuma M."/>
            <person name="Tohno M."/>
        </authorList>
    </citation>
    <scope>NUCLEOTIDE SEQUENCE [LARGE SCALE GENOMIC DNA]</scope>
    <source>
        <strain evidence="2 3">CSC2</strain>
    </source>
</reference>
<gene>
    <name evidence="2" type="ORF">CSC2_44000</name>
</gene>
<feature type="domain" description="Transcription regulator PadR N-terminal" evidence="1">
    <location>
        <begin position="7"/>
        <end position="78"/>
    </location>
</feature>
<evidence type="ECO:0000313" key="3">
    <source>
        <dbReference type="Proteomes" id="UP000663802"/>
    </source>
</evidence>
<accession>A0ABQ1EGD1</accession>
<dbReference type="Proteomes" id="UP000663802">
    <property type="component" value="Unassembled WGS sequence"/>
</dbReference>
<dbReference type="InterPro" id="IPR036390">
    <property type="entry name" value="WH_DNA-bd_sf"/>
</dbReference>
<dbReference type="EMBL" id="BMBA01000007">
    <property type="protein sequence ID" value="GFZ33874.1"/>
    <property type="molecule type" value="Genomic_DNA"/>
</dbReference>
<evidence type="ECO:0000313" key="2">
    <source>
        <dbReference type="EMBL" id="GFZ33874.1"/>
    </source>
</evidence>
<keyword evidence="3" id="KW-1185">Reference proteome</keyword>
<dbReference type="RefSeq" id="WP_228731342.1">
    <property type="nucleotide sequence ID" value="NZ_BMBA01000007.1"/>
</dbReference>